<proteinExistence type="predicted"/>
<dbReference type="CDD" id="cd02908">
    <property type="entry name" value="Macro_OAADPr_deacetylase"/>
    <property type="match status" value="1"/>
</dbReference>
<dbReference type="InterPro" id="IPR043472">
    <property type="entry name" value="Macro_dom-like"/>
</dbReference>
<protein>
    <submittedName>
        <fullName evidence="2">Protein-ADP-ribose hydrolase</fullName>
    </submittedName>
</protein>
<keyword evidence="2" id="KW-0378">Hydrolase</keyword>
<name>A0ABT1SMM4_9FIRM</name>
<evidence type="ECO:0000313" key="2">
    <source>
        <dbReference type="EMBL" id="MCQ5122477.1"/>
    </source>
</evidence>
<evidence type="ECO:0000259" key="1">
    <source>
        <dbReference type="PROSITE" id="PS51154"/>
    </source>
</evidence>
<dbReference type="SUPFAM" id="SSF52949">
    <property type="entry name" value="Macro domain-like"/>
    <property type="match status" value="1"/>
</dbReference>
<dbReference type="PROSITE" id="PS51154">
    <property type="entry name" value="MACRO"/>
    <property type="match status" value="1"/>
</dbReference>
<organism evidence="2 3">
    <name type="scientific">Massilicoli timonensis</name>
    <dbReference type="NCBI Taxonomy" id="2015901"/>
    <lineage>
        <taxon>Bacteria</taxon>
        <taxon>Bacillati</taxon>
        <taxon>Bacillota</taxon>
        <taxon>Erysipelotrichia</taxon>
        <taxon>Erysipelotrichales</taxon>
        <taxon>Erysipelotrichaceae</taxon>
        <taxon>Massilicoli</taxon>
    </lineage>
</organism>
<sequence length="259" mass="29366">MNQQERRIFLIREMLSEQPRYADIEIPENEQEQKRLLRSLFNIRMPRHTNSEFLAVQDAYLQAETAEKGVTDISALTPVAEGIYLWQGDITTLRCDAIVNAANSQMLGCFCPCHGCIDNAIHTFAGVQLRETCAALMKEQGYEEETGKAKITPAYNLPSKYVLHTVGPIVSGRLTKKDEKLLASCYHSCMELAEENGITSLAFCCISTGEFHFPNDKAAEIAVQTVKQYKEKTKSNMEVIFNVFKDMDYKIYRKLLVTD</sequence>
<dbReference type="GO" id="GO:0016787">
    <property type="term" value="F:hydrolase activity"/>
    <property type="evidence" value="ECO:0007669"/>
    <property type="project" value="UniProtKB-KW"/>
</dbReference>
<dbReference type="SMART" id="SM00506">
    <property type="entry name" value="A1pp"/>
    <property type="match status" value="1"/>
</dbReference>
<gene>
    <name evidence="2" type="ORF">NE663_09435</name>
</gene>
<dbReference type="Pfam" id="PF01661">
    <property type="entry name" value="Macro"/>
    <property type="match status" value="1"/>
</dbReference>
<dbReference type="Gene3D" id="3.40.220.10">
    <property type="entry name" value="Leucine Aminopeptidase, subunit E, domain 1"/>
    <property type="match status" value="1"/>
</dbReference>
<comment type="caution">
    <text evidence="2">The sequence shown here is derived from an EMBL/GenBank/DDBJ whole genome shotgun (WGS) entry which is preliminary data.</text>
</comment>
<evidence type="ECO:0000313" key="3">
    <source>
        <dbReference type="Proteomes" id="UP001524435"/>
    </source>
</evidence>
<dbReference type="PANTHER" id="PTHR11106">
    <property type="entry name" value="GANGLIOSIDE INDUCED DIFFERENTIATION ASSOCIATED PROTEIN 2-RELATED"/>
    <property type="match status" value="1"/>
</dbReference>
<dbReference type="NCBIfam" id="NF003163">
    <property type="entry name" value="PRK04143.1"/>
    <property type="match status" value="1"/>
</dbReference>
<dbReference type="EMBL" id="JANGCH010000016">
    <property type="protein sequence ID" value="MCQ5122477.1"/>
    <property type="molecule type" value="Genomic_DNA"/>
</dbReference>
<dbReference type="InterPro" id="IPR002589">
    <property type="entry name" value="Macro_dom"/>
</dbReference>
<reference evidence="2 3" key="1">
    <citation type="submission" date="2022-06" db="EMBL/GenBank/DDBJ databases">
        <title>Isolation of gut microbiota from human fecal samples.</title>
        <authorList>
            <person name="Pamer E.G."/>
            <person name="Barat B."/>
            <person name="Waligurski E."/>
            <person name="Medina S."/>
            <person name="Paddock L."/>
            <person name="Mostad J."/>
        </authorList>
    </citation>
    <scope>NUCLEOTIDE SEQUENCE [LARGE SCALE GENOMIC DNA]</scope>
    <source>
        <strain evidence="2 3">DFI.6.1</strain>
    </source>
</reference>
<dbReference type="RefSeq" id="WP_102266678.1">
    <property type="nucleotide sequence ID" value="NZ_CALVCM010000075.1"/>
</dbReference>
<accession>A0ABT1SMM4</accession>
<feature type="domain" description="Macro" evidence="1">
    <location>
        <begin position="70"/>
        <end position="259"/>
    </location>
</feature>
<dbReference type="PANTHER" id="PTHR11106:SF27">
    <property type="entry name" value="MACRO DOMAIN-CONTAINING PROTEIN"/>
    <property type="match status" value="1"/>
</dbReference>
<dbReference type="Proteomes" id="UP001524435">
    <property type="component" value="Unassembled WGS sequence"/>
</dbReference>
<keyword evidence="3" id="KW-1185">Reference proteome</keyword>